<keyword evidence="5" id="KW-0677">Repeat</keyword>
<dbReference type="PATRIC" id="fig|1158601.3.peg.3151"/>
<accession>R2RH90</accession>
<feature type="domain" description="Gram-positive cocci surface proteins LPxTG" evidence="10">
    <location>
        <begin position="704"/>
        <end position="738"/>
    </location>
</feature>
<evidence type="ECO:0000256" key="1">
    <source>
        <dbReference type="ARBA" id="ARBA00022512"/>
    </source>
</evidence>
<feature type="compositionally biased region" description="Low complexity" evidence="7">
    <location>
        <begin position="646"/>
        <end position="674"/>
    </location>
</feature>
<keyword evidence="8" id="KW-0472">Membrane</keyword>
<keyword evidence="8" id="KW-0812">Transmembrane</keyword>
<dbReference type="EMBL" id="ASWA01000003">
    <property type="protein sequence ID" value="EOT66842.1"/>
    <property type="molecule type" value="Genomic_DNA"/>
</dbReference>
<reference evidence="11 13" key="1">
    <citation type="submission" date="2013-02" db="EMBL/GenBank/DDBJ databases">
        <title>The Genome Sequence of Enterococcus malodoratus ATCC_43197.</title>
        <authorList>
            <consortium name="The Broad Institute Genome Sequencing Platform"/>
            <consortium name="The Broad Institute Genome Sequencing Center for Infectious Disease"/>
            <person name="Earl A.M."/>
            <person name="Gilmore M.S."/>
            <person name="Lebreton F."/>
            <person name="Walker B."/>
            <person name="Young S.K."/>
            <person name="Zeng Q."/>
            <person name="Gargeya S."/>
            <person name="Fitzgerald M."/>
            <person name="Haas B."/>
            <person name="Abouelleil A."/>
            <person name="Alvarado L."/>
            <person name="Arachchi H.M."/>
            <person name="Berlin A.M."/>
            <person name="Chapman S.B."/>
            <person name="Dewar J."/>
            <person name="Goldberg J."/>
            <person name="Griggs A."/>
            <person name="Gujja S."/>
            <person name="Hansen M."/>
            <person name="Howarth C."/>
            <person name="Imamovic A."/>
            <person name="Larimer J."/>
            <person name="McCowan C."/>
            <person name="Murphy C."/>
            <person name="Neiman D."/>
            <person name="Pearson M."/>
            <person name="Priest M."/>
            <person name="Roberts A."/>
            <person name="Saif S."/>
            <person name="Shea T."/>
            <person name="Sisk P."/>
            <person name="Sykes S."/>
            <person name="Wortman J."/>
            <person name="Nusbaum C."/>
            <person name="Birren B."/>
        </authorList>
    </citation>
    <scope>NUCLEOTIDE SEQUENCE [LARGE SCALE GENOMIC DNA]</scope>
    <source>
        <strain evidence="11 13">ATCC 43197</strain>
    </source>
</reference>
<evidence type="ECO:0000256" key="4">
    <source>
        <dbReference type="ARBA" id="ARBA00022729"/>
    </source>
</evidence>
<feature type="region of interest" description="Disordered" evidence="7">
    <location>
        <begin position="646"/>
        <end position="707"/>
    </location>
</feature>
<dbReference type="Proteomes" id="UP000014148">
    <property type="component" value="Unassembled WGS sequence"/>
</dbReference>
<evidence type="ECO:0000259" key="10">
    <source>
        <dbReference type="PROSITE" id="PS50847"/>
    </source>
</evidence>
<dbReference type="STRING" id="71451.RV07_GL001450"/>
<evidence type="ECO:0000256" key="5">
    <source>
        <dbReference type="ARBA" id="ARBA00022737"/>
    </source>
</evidence>
<dbReference type="RefSeq" id="WP_010741981.1">
    <property type="nucleotide sequence ID" value="NZ_KB946251.1"/>
</dbReference>
<dbReference type="Pfam" id="PF00746">
    <property type="entry name" value="Gram_pos_anchor"/>
    <property type="match status" value="1"/>
</dbReference>
<organism evidence="11 13">
    <name type="scientific">Enterococcus malodoratus ATCC 43197</name>
    <dbReference type="NCBI Taxonomy" id="1158601"/>
    <lineage>
        <taxon>Bacteria</taxon>
        <taxon>Bacillati</taxon>
        <taxon>Bacillota</taxon>
        <taxon>Bacilli</taxon>
        <taxon>Lactobacillales</taxon>
        <taxon>Enterococcaceae</taxon>
        <taxon>Enterococcus</taxon>
    </lineage>
</organism>
<dbReference type="GeneID" id="79784738"/>
<dbReference type="Pfam" id="PF07523">
    <property type="entry name" value="Big_3"/>
    <property type="match status" value="1"/>
</dbReference>
<evidence type="ECO:0000313" key="13">
    <source>
        <dbReference type="Proteomes" id="UP000013783"/>
    </source>
</evidence>
<feature type="compositionally biased region" description="Low complexity" evidence="7">
    <location>
        <begin position="65"/>
        <end position="92"/>
    </location>
</feature>
<dbReference type="PANTHER" id="PTHR46652">
    <property type="entry name" value="LEUCINE-RICH REPEAT AND IQ DOMAIN-CONTAINING PROTEIN 1-RELATED"/>
    <property type="match status" value="1"/>
</dbReference>
<keyword evidence="3" id="KW-0433">Leucine-rich repeat</keyword>
<evidence type="ECO:0000256" key="2">
    <source>
        <dbReference type="ARBA" id="ARBA00022525"/>
    </source>
</evidence>
<dbReference type="PROSITE" id="PS50847">
    <property type="entry name" value="GRAM_POS_ANCHORING"/>
    <property type="match status" value="1"/>
</dbReference>
<dbReference type="InterPro" id="IPR022038">
    <property type="entry name" value="Ig-like_bact"/>
</dbReference>
<feature type="signal peptide" evidence="9">
    <location>
        <begin position="1"/>
        <end position="19"/>
    </location>
</feature>
<dbReference type="Proteomes" id="UP000013783">
    <property type="component" value="Unassembled WGS sequence"/>
</dbReference>
<dbReference type="InterPro" id="IPR009459">
    <property type="entry name" value="MucBP_dom"/>
</dbReference>
<dbReference type="eggNOG" id="COG4886">
    <property type="taxonomic scope" value="Bacteria"/>
</dbReference>
<dbReference type="AlphaFoldDB" id="R2RH90"/>
<dbReference type="Pfam" id="PF06458">
    <property type="entry name" value="MucBP"/>
    <property type="match status" value="2"/>
</dbReference>
<reference evidence="12 14" key="2">
    <citation type="submission" date="2013-03" db="EMBL/GenBank/DDBJ databases">
        <title>The Genome Sequence of Enterococcus malodoratus ATCC_43197 (PacBio/Illumina hybrid assembly).</title>
        <authorList>
            <consortium name="The Broad Institute Genomics Platform"/>
            <consortium name="The Broad Institute Genome Sequencing Center for Infectious Disease"/>
            <person name="Earl A."/>
            <person name="Russ C."/>
            <person name="Gilmore M."/>
            <person name="Surin D."/>
            <person name="Walker B."/>
            <person name="Young S."/>
            <person name="Zeng Q."/>
            <person name="Gargeya S."/>
            <person name="Fitzgerald M."/>
            <person name="Haas B."/>
            <person name="Abouelleil A."/>
            <person name="Allen A.W."/>
            <person name="Alvarado L."/>
            <person name="Arachchi H.M."/>
            <person name="Berlin A.M."/>
            <person name="Chapman S.B."/>
            <person name="Gainer-Dewar J."/>
            <person name="Goldberg J."/>
            <person name="Griggs A."/>
            <person name="Gujja S."/>
            <person name="Hansen M."/>
            <person name="Howarth C."/>
            <person name="Imamovic A."/>
            <person name="Ireland A."/>
            <person name="Larimer J."/>
            <person name="McCowan C."/>
            <person name="Murphy C."/>
            <person name="Pearson M."/>
            <person name="Poon T.W."/>
            <person name="Priest M."/>
            <person name="Roberts A."/>
            <person name="Saif S."/>
            <person name="Shea T."/>
            <person name="Sisk P."/>
            <person name="Sykes S."/>
            <person name="Wortman J."/>
            <person name="Nusbaum C."/>
            <person name="Birren B."/>
        </authorList>
    </citation>
    <scope>NUCLEOTIDE SEQUENCE [LARGE SCALE GENOMIC DNA]</scope>
    <source>
        <strain evidence="12 14">ATCC 43197</strain>
    </source>
</reference>
<dbReference type="Pfam" id="PF22122">
    <property type="entry name" value="InlK_D2"/>
    <property type="match status" value="1"/>
</dbReference>
<comment type="caution">
    <text evidence="11">The sequence shown here is derived from an EMBL/GenBank/DDBJ whole genome shotgun (WGS) entry which is preliminary data.</text>
</comment>
<keyword evidence="4 9" id="KW-0732">Signal</keyword>
<feature type="compositionally biased region" description="Polar residues" evidence="7">
    <location>
        <begin position="38"/>
        <end position="64"/>
    </location>
</feature>
<keyword evidence="14" id="KW-1185">Reference proteome</keyword>
<dbReference type="InterPro" id="IPR050836">
    <property type="entry name" value="SDS22/Internalin_LRR"/>
</dbReference>
<evidence type="ECO:0000256" key="9">
    <source>
        <dbReference type="SAM" id="SignalP"/>
    </source>
</evidence>
<dbReference type="NCBIfam" id="TIGR01167">
    <property type="entry name" value="LPXTG_anchor"/>
    <property type="match status" value="1"/>
</dbReference>
<dbReference type="Gene3D" id="2.60.40.10">
    <property type="entry name" value="Immunoglobulins"/>
    <property type="match status" value="1"/>
</dbReference>
<dbReference type="InterPro" id="IPR019931">
    <property type="entry name" value="LPXTG_anchor"/>
</dbReference>
<evidence type="ECO:0000256" key="3">
    <source>
        <dbReference type="ARBA" id="ARBA00022614"/>
    </source>
</evidence>
<dbReference type="SUPFAM" id="SSF52058">
    <property type="entry name" value="L domain-like"/>
    <property type="match status" value="1"/>
</dbReference>
<name>R2RH90_9ENTE</name>
<dbReference type="PANTHER" id="PTHR46652:SF3">
    <property type="entry name" value="LEUCINE-RICH REPEAT-CONTAINING PROTEIN 9"/>
    <property type="match status" value="1"/>
</dbReference>
<dbReference type="EMBL" id="AJAK01000020">
    <property type="protein sequence ID" value="EOH75379.1"/>
    <property type="molecule type" value="Genomic_DNA"/>
</dbReference>
<protein>
    <submittedName>
        <fullName evidence="11">LPXTG-domain-containing protein cell wall anchor domain</fullName>
    </submittedName>
</protein>
<sequence length="738" mass="80212">MKKSLYILLAHSMVLGTFSGLPLKSAAEATTDTAEPTQSTASDTSSPAYSTDSTVPSTASSVINSDTTLSTSTPSTTESSVTSSQATTSSTTNMPETRASTIADWMPDPVLQQIVAKAIGKTKETLTQEDMPKVTSLYIQNADNAIASLKGLELATNLEFFYMNSNNQITDFSLLTALPKLKQVYLMGSNVTDQNVPNFGAGLTRLNLSGTSVTDSVYDKIIKMTDLESLTFESNMKITTIEPVTALTKLNELRVQFCGITDFKPINHMPALTQLAAFGQNTGRNDPATAINAKNLNYNEEQQTIFVPFSIMPNRMVNFDGYIPPFSTSNSDSQTYFDFNGEQLPSSRLAITDEGITVSGVTQEEFNQLKTFKYNARLNNPAGTYQTPERFTFYAISSGTYLHQFDVQHTIESPGVTVKYVDEAGDPIHPEQKITGNVDKDYDATTEEYQLEIPGYSLDKDQLPSNMIGTLTADPQTVTYVYKRNAVILKAHDSTITVGDEWSAKDNFDGGTDPNGNPITIDDVKAVDDVNNKKVGKYEVTYSYSRVPNRSWSGDQATATATVTVIDKAEVKPVTIKYVDSTGKEIHKKQVETGKLGESFDFSDEKYQPTIKGYILDKDQLPKNAKGKFSDQAQTITYVYKAETAPTTDTTTSSDSTSTTDTSATAESTTTDSTNAAGNIVDGNSTKKPGNPAAAGTHTTTRKLPKTGETITPSYLIAGIGMLILSSILLIFNRRKAK</sequence>
<dbReference type="Gene3D" id="3.80.10.10">
    <property type="entry name" value="Ribonuclease Inhibitor"/>
    <property type="match status" value="1"/>
</dbReference>
<dbReference type="InterPro" id="IPR032675">
    <property type="entry name" value="LRR_dom_sf"/>
</dbReference>
<feature type="chain" id="PRO_5039527794" evidence="9">
    <location>
        <begin position="20"/>
        <end position="738"/>
    </location>
</feature>
<evidence type="ECO:0000313" key="11">
    <source>
        <dbReference type="EMBL" id="EOH75379.1"/>
    </source>
</evidence>
<evidence type="ECO:0000256" key="8">
    <source>
        <dbReference type="SAM" id="Phobius"/>
    </source>
</evidence>
<proteinExistence type="predicted"/>
<dbReference type="Gene3D" id="2.60.40.3890">
    <property type="match status" value="1"/>
</dbReference>
<evidence type="ECO:0000313" key="14">
    <source>
        <dbReference type="Proteomes" id="UP000014148"/>
    </source>
</evidence>
<keyword evidence="2" id="KW-0964">Secreted</keyword>
<dbReference type="InterPro" id="IPR054360">
    <property type="entry name" value="InlK_D2"/>
</dbReference>
<keyword evidence="8" id="KW-1133">Transmembrane helix</keyword>
<keyword evidence="1" id="KW-0134">Cell wall</keyword>
<feature type="transmembrane region" description="Helical" evidence="8">
    <location>
        <begin position="714"/>
        <end position="732"/>
    </location>
</feature>
<evidence type="ECO:0000313" key="12">
    <source>
        <dbReference type="EMBL" id="EOT66842.1"/>
    </source>
</evidence>
<dbReference type="Gene3D" id="3.10.20.320">
    <property type="entry name" value="Putative peptidoglycan bound protein (lpxtg motif)"/>
    <property type="match status" value="2"/>
</dbReference>
<gene>
    <name evidence="12" type="ORF">I585_02363</name>
    <name evidence="11" type="ORF">UAI_03181</name>
</gene>
<feature type="region of interest" description="Disordered" evidence="7">
    <location>
        <begin position="29"/>
        <end position="96"/>
    </location>
</feature>
<evidence type="ECO:0000256" key="7">
    <source>
        <dbReference type="SAM" id="MobiDB-lite"/>
    </source>
</evidence>
<evidence type="ECO:0000256" key="6">
    <source>
        <dbReference type="ARBA" id="ARBA00023088"/>
    </source>
</evidence>
<dbReference type="OrthoDB" id="2174091at2"/>
<dbReference type="InterPro" id="IPR013783">
    <property type="entry name" value="Ig-like_fold"/>
</dbReference>
<keyword evidence="6" id="KW-0572">Peptidoglycan-anchor</keyword>